<protein>
    <recommendedName>
        <fullName evidence="1">YqaJ viral recombinase domain-containing protein</fullName>
    </recommendedName>
</protein>
<evidence type="ECO:0000259" key="1">
    <source>
        <dbReference type="Pfam" id="PF09588"/>
    </source>
</evidence>
<name>A0A2T3ITU9_9GAMM</name>
<dbReference type="OrthoDB" id="5829756at2"/>
<keyword evidence="3" id="KW-1185">Reference proteome</keyword>
<dbReference type="RefSeq" id="WP_107350919.1">
    <property type="nucleotide sequence ID" value="NZ_PYMH01000013.1"/>
</dbReference>
<dbReference type="InterPro" id="IPR017482">
    <property type="entry name" value="Lambda-type_endonuclease"/>
</dbReference>
<reference evidence="2 3" key="1">
    <citation type="submission" date="2018-03" db="EMBL/GenBank/DDBJ databases">
        <title>Whole genome sequencing of Histamine producing bacteria.</title>
        <authorList>
            <person name="Butler K."/>
        </authorList>
    </citation>
    <scope>NUCLEOTIDE SEQUENCE [LARGE SCALE GENOMIC DNA]</scope>
    <source>
        <strain evidence="2 3">JCM 13586</strain>
    </source>
</reference>
<dbReference type="Pfam" id="PF09588">
    <property type="entry name" value="YqaJ"/>
    <property type="match status" value="1"/>
</dbReference>
<dbReference type="NCBIfam" id="TIGR03033">
    <property type="entry name" value="phage_rel_nuc"/>
    <property type="match status" value="1"/>
</dbReference>
<dbReference type="Proteomes" id="UP000241222">
    <property type="component" value="Unassembled WGS sequence"/>
</dbReference>
<comment type="caution">
    <text evidence="2">The sequence shown here is derived from an EMBL/GenBank/DDBJ whole genome shotgun (WGS) entry which is preliminary data.</text>
</comment>
<dbReference type="AlphaFoldDB" id="A0A2T3ITU9"/>
<evidence type="ECO:0000313" key="2">
    <source>
        <dbReference type="EMBL" id="PSU31789.1"/>
    </source>
</evidence>
<feature type="domain" description="YqaJ viral recombinase" evidence="1">
    <location>
        <begin position="23"/>
        <end position="156"/>
    </location>
</feature>
<dbReference type="Gene3D" id="3.90.320.10">
    <property type="match status" value="1"/>
</dbReference>
<dbReference type="SUPFAM" id="SSF52980">
    <property type="entry name" value="Restriction endonuclease-like"/>
    <property type="match status" value="1"/>
</dbReference>
<dbReference type="InterPro" id="IPR019080">
    <property type="entry name" value="YqaJ_viral_recombinase"/>
</dbReference>
<dbReference type="InterPro" id="IPR051703">
    <property type="entry name" value="NF-kappa-B_Signaling_Reg"/>
</dbReference>
<dbReference type="PANTHER" id="PTHR46609">
    <property type="entry name" value="EXONUCLEASE, PHAGE-TYPE/RECB, C-TERMINAL DOMAIN-CONTAINING PROTEIN"/>
    <property type="match status" value="1"/>
</dbReference>
<dbReference type="PANTHER" id="PTHR46609:SF6">
    <property type="entry name" value="EXONUCLEASE, PHAGE-TYPE_RECB, C-TERMINAL DOMAIN-CONTAINING PROTEIN-RELATED"/>
    <property type="match status" value="1"/>
</dbReference>
<evidence type="ECO:0000313" key="3">
    <source>
        <dbReference type="Proteomes" id="UP000241222"/>
    </source>
</evidence>
<dbReference type="InterPro" id="IPR011335">
    <property type="entry name" value="Restrct_endonuc-II-like"/>
</dbReference>
<proteinExistence type="predicted"/>
<accession>A0A2T3ITU9</accession>
<organism evidence="2 3">
    <name type="scientific">Photobacterium lutimaris</name>
    <dbReference type="NCBI Taxonomy" id="388278"/>
    <lineage>
        <taxon>Bacteria</taxon>
        <taxon>Pseudomonadati</taxon>
        <taxon>Pseudomonadota</taxon>
        <taxon>Gammaproteobacteria</taxon>
        <taxon>Vibrionales</taxon>
        <taxon>Vibrionaceae</taxon>
        <taxon>Photobacterium</taxon>
    </lineage>
</organism>
<sequence>MGVAHKLNPIELEIIHFAQGSDEWLEWREHGVGGSDIPTVVGVSKYKTPYRLWLEKTGRVQPDDLSGNPNVQRGNFYEPFVREQFAASLGLDIVEYCAEDKAERYRKVSFDGVTPDGIPVEIKCPSENGFAELVADPFNSELFSLYQWQLQYQIAMLNADYGWLVFYSAIQNQIVPLKVLRDDEMIQLIFEKQQEFYFAVENDTAPPKDPERDEYTPTPEQEVEWGKLAVQLLNAQESESKLKAELKVASGERVKVCNQIMNMSGDFTSASVQGLKVTQVKRRGKFDVDAYLAAKGLPAITDEERAQFSTEDTFYFRVSVADKPHVKELNNIAQCDRMNKIREQMAKVMLSNNMI</sequence>
<dbReference type="EMBL" id="PYMH01000013">
    <property type="protein sequence ID" value="PSU31789.1"/>
    <property type="molecule type" value="Genomic_DNA"/>
</dbReference>
<dbReference type="InterPro" id="IPR011604">
    <property type="entry name" value="PDDEXK-like_dom_sf"/>
</dbReference>
<gene>
    <name evidence="2" type="ORF">C9I99_21635</name>
</gene>